<evidence type="ECO:0000313" key="3">
    <source>
        <dbReference type="Proteomes" id="UP001157091"/>
    </source>
</evidence>
<feature type="transmembrane region" description="Helical" evidence="1">
    <location>
        <begin position="35"/>
        <end position="57"/>
    </location>
</feature>
<evidence type="ECO:0000256" key="1">
    <source>
        <dbReference type="SAM" id="Phobius"/>
    </source>
</evidence>
<protein>
    <submittedName>
        <fullName evidence="2">Uncharacterized protein</fullName>
    </submittedName>
</protein>
<gene>
    <name evidence="2" type="ORF">GCM10025864_07990</name>
</gene>
<sequence>MWTGVLAVVGALVATASLRLPGLPGAVVTRRTRAAVLAAGGAVLAGVVASTDLTVLARLGYLPAMLILAPFDDDFRDALLHKTVTGVSVFQTAVLVGGALLAVAVVRFDRAARAARAACASCGRHDDGRDPAWTTPASAARWGRRVTVAAAAVPLVYAATRLAWVLGISLGFDDLGELRNSDGWIAALGLGSFAVVGAVLTLGLTQRWGERFPRWAVGLAGRRVPVSLAVVPATAVAVAVMPAGFTLIGGVLDAELKLGGGGLAAFGPAFLWPAWSVLLGAATYAYWLRRRGTCQVCHRG</sequence>
<feature type="transmembrane region" description="Helical" evidence="1">
    <location>
        <begin position="184"/>
        <end position="205"/>
    </location>
</feature>
<feature type="transmembrane region" description="Helical" evidence="1">
    <location>
        <begin position="269"/>
        <end position="288"/>
    </location>
</feature>
<feature type="transmembrane region" description="Helical" evidence="1">
    <location>
        <begin position="148"/>
        <end position="172"/>
    </location>
</feature>
<comment type="caution">
    <text evidence="2">The sequence shown here is derived from an EMBL/GenBank/DDBJ whole genome shotgun (WGS) entry which is preliminary data.</text>
</comment>
<organism evidence="2 3">
    <name type="scientific">Luteimicrobium album</name>
    <dbReference type="NCBI Taxonomy" id="1054550"/>
    <lineage>
        <taxon>Bacteria</taxon>
        <taxon>Bacillati</taxon>
        <taxon>Actinomycetota</taxon>
        <taxon>Actinomycetes</taxon>
        <taxon>Micrococcales</taxon>
        <taxon>Luteimicrobium</taxon>
    </lineage>
</organism>
<keyword evidence="1" id="KW-1133">Transmembrane helix</keyword>
<keyword evidence="3" id="KW-1185">Reference proteome</keyword>
<reference evidence="3" key="1">
    <citation type="journal article" date="2019" name="Int. J. Syst. Evol. Microbiol.">
        <title>The Global Catalogue of Microorganisms (GCM) 10K type strain sequencing project: providing services to taxonomists for standard genome sequencing and annotation.</title>
        <authorList>
            <consortium name="The Broad Institute Genomics Platform"/>
            <consortium name="The Broad Institute Genome Sequencing Center for Infectious Disease"/>
            <person name="Wu L."/>
            <person name="Ma J."/>
        </authorList>
    </citation>
    <scope>NUCLEOTIDE SEQUENCE [LARGE SCALE GENOMIC DNA]</scope>
    <source>
        <strain evidence="3">NBRC 106348</strain>
    </source>
</reference>
<dbReference type="EMBL" id="BSUK01000001">
    <property type="protein sequence ID" value="GMA23040.1"/>
    <property type="molecule type" value="Genomic_DNA"/>
</dbReference>
<keyword evidence="1" id="KW-0472">Membrane</keyword>
<feature type="transmembrane region" description="Helical" evidence="1">
    <location>
        <begin position="226"/>
        <end position="249"/>
    </location>
</feature>
<proteinExistence type="predicted"/>
<dbReference type="RefSeq" id="WP_284292132.1">
    <property type="nucleotide sequence ID" value="NZ_BSUK01000001.1"/>
</dbReference>
<keyword evidence="1" id="KW-0812">Transmembrane</keyword>
<accession>A0ABQ6HZU1</accession>
<evidence type="ECO:0000313" key="2">
    <source>
        <dbReference type="EMBL" id="GMA23040.1"/>
    </source>
</evidence>
<dbReference type="Proteomes" id="UP001157091">
    <property type="component" value="Unassembled WGS sequence"/>
</dbReference>
<name>A0ABQ6HZU1_9MICO</name>